<dbReference type="EMBL" id="ACBY02000069">
    <property type="protein sequence ID" value="EFB74477.1"/>
    <property type="molecule type" value="Genomic_DNA"/>
</dbReference>
<comment type="caution">
    <text evidence="1">The sequence shown here is derived from an EMBL/GenBank/DDBJ whole genome shotgun (WGS) entry which is preliminary data.</text>
</comment>
<sequence>MYWFHYLYYSAKMQKHKSVNFCKFTFSHLHNSGVPALCKPTNRTLTPVFPLTRGKSWRIVNTEGYKT</sequence>
<organism evidence="1 2">
    <name type="scientific">Subdoligranulum variabile DSM 15176</name>
    <dbReference type="NCBI Taxonomy" id="411471"/>
    <lineage>
        <taxon>Bacteria</taxon>
        <taxon>Bacillati</taxon>
        <taxon>Bacillota</taxon>
        <taxon>Clostridia</taxon>
        <taxon>Eubacteriales</taxon>
        <taxon>Oscillospiraceae</taxon>
        <taxon>Subdoligranulum</taxon>
    </lineage>
</organism>
<dbReference type="STRING" id="411471.SUBVAR_07229"/>
<accession>D1PS46</accession>
<gene>
    <name evidence="1" type="ORF">SUBVAR_07229</name>
</gene>
<dbReference type="Proteomes" id="UP000003438">
    <property type="component" value="Unassembled WGS sequence"/>
</dbReference>
<proteinExistence type="predicted"/>
<dbReference type="AlphaFoldDB" id="D1PS46"/>
<dbReference type="HOGENOM" id="CLU_2810852_0_0_9"/>
<evidence type="ECO:0000313" key="1">
    <source>
        <dbReference type="EMBL" id="EFB74477.1"/>
    </source>
</evidence>
<reference evidence="1" key="1">
    <citation type="submission" date="2009-12" db="EMBL/GenBank/DDBJ databases">
        <authorList>
            <person name="Weinstock G."/>
            <person name="Sodergren E."/>
            <person name="Clifton S."/>
            <person name="Fulton L."/>
            <person name="Fulton B."/>
            <person name="Courtney L."/>
            <person name="Fronick C."/>
            <person name="Harrison M."/>
            <person name="Strong C."/>
            <person name="Farmer C."/>
            <person name="Delahaunty K."/>
            <person name="Markovic C."/>
            <person name="Hall O."/>
            <person name="Minx P."/>
            <person name="Tomlinson C."/>
            <person name="Mitreva M."/>
            <person name="Nelson J."/>
            <person name="Hou S."/>
            <person name="Wollam A."/>
            <person name="Pepin K.H."/>
            <person name="Johnson M."/>
            <person name="Bhonagiri V."/>
            <person name="Nash W.E."/>
            <person name="Warren W."/>
            <person name="Chinwalla A."/>
            <person name="Mardis E.R."/>
            <person name="Wilson R.K."/>
        </authorList>
    </citation>
    <scope>NUCLEOTIDE SEQUENCE [LARGE SCALE GENOMIC DNA]</scope>
    <source>
        <strain evidence="1">DSM 15176</strain>
    </source>
</reference>
<evidence type="ECO:0000313" key="2">
    <source>
        <dbReference type="Proteomes" id="UP000003438"/>
    </source>
</evidence>
<keyword evidence="2" id="KW-1185">Reference proteome</keyword>
<protein>
    <submittedName>
        <fullName evidence="1">Uncharacterized protein</fullName>
    </submittedName>
</protein>
<name>D1PS46_9FIRM</name>